<evidence type="ECO:0000313" key="2">
    <source>
        <dbReference type="Proteomes" id="UP001163324"/>
    </source>
</evidence>
<proteinExistence type="predicted"/>
<dbReference type="EMBL" id="CM047940">
    <property type="protein sequence ID" value="KAI9903617.1"/>
    <property type="molecule type" value="Genomic_DNA"/>
</dbReference>
<organism evidence="1 2">
    <name type="scientific">Trichothecium roseum</name>
    <dbReference type="NCBI Taxonomy" id="47278"/>
    <lineage>
        <taxon>Eukaryota</taxon>
        <taxon>Fungi</taxon>
        <taxon>Dikarya</taxon>
        <taxon>Ascomycota</taxon>
        <taxon>Pezizomycotina</taxon>
        <taxon>Sordariomycetes</taxon>
        <taxon>Hypocreomycetidae</taxon>
        <taxon>Hypocreales</taxon>
        <taxon>Hypocreales incertae sedis</taxon>
        <taxon>Trichothecium</taxon>
    </lineage>
</organism>
<accession>A0ACC0VB61</accession>
<reference evidence="1" key="1">
    <citation type="submission" date="2022-10" db="EMBL/GenBank/DDBJ databases">
        <title>Complete Genome of Trichothecium roseum strain YXFP-22015, a Plant Pathogen Isolated from Citrus.</title>
        <authorList>
            <person name="Wang Y."/>
            <person name="Zhu L."/>
        </authorList>
    </citation>
    <scope>NUCLEOTIDE SEQUENCE</scope>
    <source>
        <strain evidence="1">YXFP-22015</strain>
    </source>
</reference>
<gene>
    <name evidence="1" type="ORF">N3K66_000146</name>
</gene>
<dbReference type="Proteomes" id="UP001163324">
    <property type="component" value="Chromosome 1"/>
</dbReference>
<sequence>MPKANALVALLCVVVGGTTTSLPPPTGEYGVGVSRHVIPFRNHDDPVWPGNVSTDYLVTAYYPTEEPGQTTRYMEPELAETYERGWNITAGSLANLTAMLAPGAPYLPLSLSQGPTVIFNPAGMGPPSSVYTAIITDLVSRGYAVFALDHVYEQPFVRYPNGTGVRGLPLDFQYDLDFIERLHEARRRATLHFVHYLPQLVENLGATFATTGLGVLGGSLGGSLAFAAALGSNEVDAAVNLDGTLWGDLVANDSSVDTDKPVLFLATAGHSGDGDPSWATFPAWQTGWWRLLSVAGTLHSDWSDVTFWKQFGMNKTTGDIDGRRMIDLSREYIGDFFGRHLRGEDAPILDAPAEEWPEVEVTDGRNSTRALD</sequence>
<keyword evidence="2" id="KW-1185">Reference proteome</keyword>
<evidence type="ECO:0000313" key="1">
    <source>
        <dbReference type="EMBL" id="KAI9903617.1"/>
    </source>
</evidence>
<comment type="caution">
    <text evidence="1">The sequence shown here is derived from an EMBL/GenBank/DDBJ whole genome shotgun (WGS) entry which is preliminary data.</text>
</comment>
<name>A0ACC0VB61_9HYPO</name>
<protein>
    <submittedName>
        <fullName evidence="1">Uncharacterized protein</fullName>
    </submittedName>
</protein>